<feature type="region of interest" description="Disordered" evidence="3">
    <location>
        <begin position="201"/>
        <end position="235"/>
    </location>
</feature>
<dbReference type="SMART" id="SM01257">
    <property type="entry name" value="KRAP_IP3R_bind"/>
    <property type="match status" value="1"/>
</dbReference>
<reference evidence="6" key="1">
    <citation type="submission" date="2025-08" db="UniProtKB">
        <authorList>
            <consortium name="RefSeq"/>
        </authorList>
    </citation>
    <scope>IDENTIFICATION</scope>
</reference>
<dbReference type="AlphaFoldDB" id="A0A6J1U5E8"/>
<feature type="compositionally biased region" description="Basic and acidic residues" evidence="3">
    <location>
        <begin position="1054"/>
        <end position="1075"/>
    </location>
</feature>
<dbReference type="InterPro" id="IPR029325">
    <property type="entry name" value="ITPR-bd"/>
</dbReference>
<organism evidence="5 6">
    <name type="scientific">Notechis scutatus</name>
    <name type="common">mainland tiger snake</name>
    <dbReference type="NCBI Taxonomy" id="8663"/>
    <lineage>
        <taxon>Eukaryota</taxon>
        <taxon>Metazoa</taxon>
        <taxon>Chordata</taxon>
        <taxon>Craniata</taxon>
        <taxon>Vertebrata</taxon>
        <taxon>Euteleostomi</taxon>
        <taxon>Lepidosauria</taxon>
        <taxon>Squamata</taxon>
        <taxon>Bifurcata</taxon>
        <taxon>Unidentata</taxon>
        <taxon>Episquamata</taxon>
        <taxon>Toxicofera</taxon>
        <taxon>Serpentes</taxon>
        <taxon>Colubroidea</taxon>
        <taxon>Elapidae</taxon>
        <taxon>Hydrophiinae</taxon>
        <taxon>Notechis</taxon>
    </lineage>
</organism>
<dbReference type="Proteomes" id="UP000504612">
    <property type="component" value="Unplaced"/>
</dbReference>
<feature type="region of interest" description="Disordered" evidence="3">
    <location>
        <begin position="1005"/>
        <end position="1024"/>
    </location>
</feature>
<protein>
    <submittedName>
        <fullName evidence="6">Sperm-specific antigen 2</fullName>
    </submittedName>
</protein>
<name>A0A6J1U5E8_9SAUR</name>
<feature type="region of interest" description="Disordered" evidence="3">
    <location>
        <begin position="658"/>
        <end position="678"/>
    </location>
</feature>
<dbReference type="GO" id="GO:0005102">
    <property type="term" value="F:signaling receptor binding"/>
    <property type="evidence" value="ECO:0007669"/>
    <property type="project" value="InterPro"/>
</dbReference>
<dbReference type="Pfam" id="PF14722">
    <property type="entry name" value="KRAP_IP3R_bind"/>
    <property type="match status" value="1"/>
</dbReference>
<proteinExistence type="predicted"/>
<feature type="region of interest" description="Disordered" evidence="3">
    <location>
        <begin position="487"/>
        <end position="539"/>
    </location>
</feature>
<dbReference type="PANTHER" id="PTHR17469">
    <property type="entry name" value="SPERM SPECIFIC ANTIGEN 2-RELATED"/>
    <property type="match status" value="1"/>
</dbReference>
<gene>
    <name evidence="6" type="primary">ITPRID2</name>
</gene>
<dbReference type="RefSeq" id="XP_026523828.1">
    <property type="nucleotide sequence ID" value="XM_026668043.1"/>
</dbReference>
<feature type="compositionally biased region" description="Basic and acidic residues" evidence="3">
    <location>
        <begin position="217"/>
        <end position="235"/>
    </location>
</feature>
<evidence type="ECO:0000256" key="1">
    <source>
        <dbReference type="ARBA" id="ARBA00023054"/>
    </source>
</evidence>
<dbReference type="PANTHER" id="PTHR17469:SF11">
    <property type="entry name" value="PROTEIN ITPRID2"/>
    <property type="match status" value="1"/>
</dbReference>
<keyword evidence="5" id="KW-1185">Reference proteome</keyword>
<feature type="region of interest" description="Disordered" evidence="3">
    <location>
        <begin position="573"/>
        <end position="593"/>
    </location>
</feature>
<feature type="domain" description="ITPR-interacting" evidence="4">
    <location>
        <begin position="43"/>
        <end position="200"/>
    </location>
</feature>
<feature type="region of interest" description="Disordered" evidence="3">
    <location>
        <begin position="1037"/>
        <end position="1076"/>
    </location>
</feature>
<dbReference type="KEGG" id="nss:113412431"/>
<feature type="compositionally biased region" description="Basic and acidic residues" evidence="3">
    <location>
        <begin position="576"/>
        <end position="593"/>
    </location>
</feature>
<sequence length="1121" mass="123735">MLVRNGGSFEDDLSLGAEANQLHQSIEQMEICSSILAKDKRLQFHQRGRSMNSTGSGKSSATVSSVSELLELYEEDPEEVLYNLGFGRDEPDIASKIPSRFFNSSSFARGIDIKVFLSAQLQRMEVENPNFALTSRFRQIEVLTTVANAFSSLYSQVSGTPLQKIGSMNSASFSKEASSPPPLTRSNTANRLMKTLSKLNLYGNPQAGDSGSSISTEKSKTENGSEEPEVKNEVKTPKHFKASLLATVKEEAPCNQSGLLGALDSSELCPSVPQETQGYSISYKDQQKNNSFGHTDGFHEKIAAMNSSNLTGDTLESTSSEDKDARAIQMADKEAPVPPTIPSIASLMLQQKDSFEMEEIQSTEGEIPHAPNTSQRALNRTKKDQLLRSASQHSDSSGFAEDSSTDCFLLNQLQGHDSLQAMGSSADSCDSENTVTSYSEELKTPVAEAECCFNELDEENFLLLEMKQQEKEEVSEVDVGGGQDMLECQDGLSSRGKKEEFDGGGLEKRNEVASTREAESEALDGSSEESDMDKSSECEFPPYKTHHVLKSVSSLESSCSSPSSVERVNIALQRAQRKDSASSSPRTDRPLLKSKDLLFKKRHQVSELGYPLRRSQSLPTTLLNPVRVVSSVNLQLNPGKQMLCGPPSFTYMYDTEDGPGKENTPEETSFGDVDKSSTPLCKSTLHIAPSPMRKEPSQPVENRGPDEFIRSRIQSCPLHLPPCMSQSSCSLHSLHSDLLDRHFQGQTRTFSTHSIPSTPGSSCGGLPSPFGCPHMLRHVGHPHRFPSTNPPSTVEMQLRRVLHEIRNSLQNLSQNTMMRTHDFTGASYGTQRSSILPLYENTFQDLQVVRRNLNLFRTQMMDLELAMLRQQTAVYQHMTEEERYEADQLQTLRKSVRMELQELEMQLEERLLALEEQLRSMHESPPYRQQTFMGMYGSRSIDNLSCPSPLNVMEPVSELIREQSSLKSELGLGLGESGMHTPPPEGSESTFEHCAHSDSSSVCSSQASRKAHGQSSEKCRPPSQKVYRASVALMPCPPARAGSGQEPWTSKSTAEQKLEKLPSRPTTEEVSKSVENEELQQVIREIKESIVGEIRREIVSGLLAAVSAPGLSSNSKQETQP</sequence>
<evidence type="ECO:0000256" key="3">
    <source>
        <dbReference type="SAM" id="MobiDB-lite"/>
    </source>
</evidence>
<dbReference type="Pfam" id="PF14723">
    <property type="entry name" value="SSFA2_C"/>
    <property type="match status" value="1"/>
</dbReference>
<evidence type="ECO:0000313" key="6">
    <source>
        <dbReference type="RefSeq" id="XP_026523828.1"/>
    </source>
</evidence>
<feature type="compositionally biased region" description="Acidic residues" evidence="3">
    <location>
        <begin position="520"/>
        <end position="531"/>
    </location>
</feature>
<feature type="compositionally biased region" description="Basic and acidic residues" evidence="3">
    <location>
        <begin position="496"/>
        <end position="519"/>
    </location>
</feature>
<dbReference type="InterPro" id="IPR043444">
    <property type="entry name" value="TESPA1-like"/>
</dbReference>
<dbReference type="InterPro" id="IPR029326">
    <property type="entry name" value="SSFA2_C"/>
</dbReference>
<dbReference type="GeneID" id="113412431"/>
<feature type="compositionally biased region" description="Polar residues" evidence="3">
    <location>
        <begin position="207"/>
        <end position="216"/>
    </location>
</feature>
<feature type="region of interest" description="Disordered" evidence="3">
    <location>
        <begin position="971"/>
        <end position="995"/>
    </location>
</feature>
<evidence type="ECO:0000256" key="2">
    <source>
        <dbReference type="SAM" id="Coils"/>
    </source>
</evidence>
<evidence type="ECO:0000259" key="4">
    <source>
        <dbReference type="SMART" id="SM01257"/>
    </source>
</evidence>
<dbReference type="CTD" id="6744"/>
<feature type="coiled-coil region" evidence="2">
    <location>
        <begin position="886"/>
        <end position="924"/>
    </location>
</feature>
<evidence type="ECO:0000313" key="5">
    <source>
        <dbReference type="Proteomes" id="UP000504612"/>
    </source>
</evidence>
<keyword evidence="1 2" id="KW-0175">Coiled coil</keyword>
<accession>A0A6J1U5E8</accession>
<feature type="region of interest" description="Disordered" evidence="3">
    <location>
        <begin position="357"/>
        <end position="376"/>
    </location>
</feature>